<protein>
    <submittedName>
        <fullName evidence="4">Domain of uncharacterized function (DUF955)</fullName>
    </submittedName>
</protein>
<dbReference type="EMBL" id="LR134350">
    <property type="protein sequence ID" value="VEG28834.1"/>
    <property type="molecule type" value="Genomic_DNA"/>
</dbReference>
<dbReference type="Gene3D" id="1.10.260.40">
    <property type="entry name" value="lambda repressor-like DNA-binding domains"/>
    <property type="match status" value="1"/>
</dbReference>
<dbReference type="KEGG" id="ahw:NCTC11636_01744"/>
<organism evidence="4 5">
    <name type="scientific">Actinomyces howellii</name>
    <dbReference type="NCBI Taxonomy" id="52771"/>
    <lineage>
        <taxon>Bacteria</taxon>
        <taxon>Bacillati</taxon>
        <taxon>Actinomycetota</taxon>
        <taxon>Actinomycetes</taxon>
        <taxon>Actinomycetales</taxon>
        <taxon>Actinomycetaceae</taxon>
        <taxon>Actinomyces</taxon>
    </lineage>
</organism>
<evidence type="ECO:0000256" key="2">
    <source>
        <dbReference type="SAM" id="MobiDB-lite"/>
    </source>
</evidence>
<dbReference type="InterPro" id="IPR052345">
    <property type="entry name" value="Rad_response_metalloprotease"/>
</dbReference>
<accession>A0A448HI44</accession>
<dbReference type="AlphaFoldDB" id="A0A448HI44"/>
<evidence type="ECO:0000259" key="3">
    <source>
        <dbReference type="PROSITE" id="PS50943"/>
    </source>
</evidence>
<dbReference type="SMART" id="SM00530">
    <property type="entry name" value="HTH_XRE"/>
    <property type="match status" value="1"/>
</dbReference>
<dbReference type="Proteomes" id="UP000266895">
    <property type="component" value="Chromosome"/>
</dbReference>
<evidence type="ECO:0000313" key="5">
    <source>
        <dbReference type="Proteomes" id="UP000266895"/>
    </source>
</evidence>
<evidence type="ECO:0000313" key="4">
    <source>
        <dbReference type="EMBL" id="VEG28834.1"/>
    </source>
</evidence>
<proteinExistence type="inferred from homology"/>
<dbReference type="RefSeq" id="WP_161512759.1">
    <property type="nucleotide sequence ID" value="NZ_LR134350.1"/>
</dbReference>
<evidence type="ECO:0000256" key="1">
    <source>
        <dbReference type="ARBA" id="ARBA00007227"/>
    </source>
</evidence>
<dbReference type="InterPro" id="IPR010982">
    <property type="entry name" value="Lambda_DNA-bd_dom_sf"/>
</dbReference>
<dbReference type="Pfam" id="PF01381">
    <property type="entry name" value="HTH_3"/>
    <property type="match status" value="1"/>
</dbReference>
<dbReference type="PROSITE" id="PS50943">
    <property type="entry name" value="HTH_CROC1"/>
    <property type="match status" value="1"/>
</dbReference>
<feature type="domain" description="HTH cro/C1-type" evidence="3">
    <location>
        <begin position="7"/>
        <end position="38"/>
    </location>
</feature>
<reference evidence="4 5" key="1">
    <citation type="submission" date="2018-12" db="EMBL/GenBank/DDBJ databases">
        <authorList>
            <consortium name="Pathogen Informatics"/>
        </authorList>
    </citation>
    <scope>NUCLEOTIDE SEQUENCE [LARGE SCALE GENOMIC DNA]</scope>
    <source>
        <strain evidence="4 5">NCTC11636</strain>
    </source>
</reference>
<dbReference type="SUPFAM" id="SSF47413">
    <property type="entry name" value="lambda repressor-like DNA-binding domains"/>
    <property type="match status" value="1"/>
</dbReference>
<dbReference type="InterPro" id="IPR010359">
    <property type="entry name" value="IrrE_HExxH"/>
</dbReference>
<name>A0A448HI44_9ACTO</name>
<comment type="similarity">
    <text evidence="1">Belongs to the short-chain fatty acyl-CoA assimilation regulator (ScfR) family.</text>
</comment>
<feature type="region of interest" description="Disordered" evidence="2">
    <location>
        <begin position="346"/>
        <end position="373"/>
    </location>
</feature>
<dbReference type="Gene3D" id="1.10.10.2910">
    <property type="match status" value="1"/>
</dbReference>
<gene>
    <name evidence="4" type="ORF">NCTC11636_01744</name>
</gene>
<keyword evidence="5" id="KW-1185">Reference proteome</keyword>
<dbReference type="PANTHER" id="PTHR43236:SF1">
    <property type="entry name" value="BLL7220 PROTEIN"/>
    <property type="match status" value="1"/>
</dbReference>
<dbReference type="Pfam" id="PF06114">
    <property type="entry name" value="Peptidase_M78"/>
    <property type="match status" value="1"/>
</dbReference>
<dbReference type="InterPro" id="IPR001387">
    <property type="entry name" value="Cro/C1-type_HTH"/>
</dbReference>
<dbReference type="PANTHER" id="PTHR43236">
    <property type="entry name" value="ANTITOXIN HIGA1"/>
    <property type="match status" value="1"/>
</dbReference>
<dbReference type="CDD" id="cd00093">
    <property type="entry name" value="HTH_XRE"/>
    <property type="match status" value="1"/>
</dbReference>
<sequence>MIDPTRIRLARQRQGLTRSALAVEVGVTTRTLTTWERDGAPDSRCAALVAATCQPAAFFRRPALQEVAEGAAFFRARRRAGAGLRHRSLSLGALGTDFYGEVATLFHLPPLRLPAADPRLSPAGAARELRASWGLGAGALPNLVQLAESRGVRVLGLPVETVDIDAFSFWGEDGRPYVFLSRLKTSERSRFDLAHEIGHLVLHGSTVSAGERTDRELEREADAFAAELLMPESTVRAQVPRSPSLARVLALKELLGVSARAAARAVYDAGRLTDWGYRQLQVELSLRGFDDDEPGSGLPHEQSRVFRTLADHLRSTRTPVGTWAESIGQRPQDVAALTLGQVLTSVHPPAGSPDVAAHDDPAPGGRPELSLVH</sequence>
<dbReference type="GO" id="GO:0003677">
    <property type="term" value="F:DNA binding"/>
    <property type="evidence" value="ECO:0007669"/>
    <property type="project" value="InterPro"/>
</dbReference>